<reference evidence="4 5" key="1">
    <citation type="journal article" date="2023" name="G3 (Bethesda)">
        <title>A chromosome-level genome assembly of Zasmidium syzygii isolated from banana leaves.</title>
        <authorList>
            <person name="van Westerhoven A.C."/>
            <person name="Mehrabi R."/>
            <person name="Talebi R."/>
            <person name="Steentjes M.B.F."/>
            <person name="Corcolon B."/>
            <person name="Chong P.A."/>
            <person name="Kema G.H.J."/>
            <person name="Seidl M.F."/>
        </authorList>
    </citation>
    <scope>NUCLEOTIDE SEQUENCE [LARGE SCALE GENOMIC DNA]</scope>
    <source>
        <strain evidence="4 5">P124</strain>
    </source>
</reference>
<feature type="region of interest" description="Disordered" evidence="3">
    <location>
        <begin position="240"/>
        <end position="287"/>
    </location>
</feature>
<name>A0ABR0E031_ZASCE</name>
<dbReference type="Gene3D" id="2.60.120.620">
    <property type="entry name" value="q2cbj1_9rhob like domain"/>
    <property type="match status" value="1"/>
</dbReference>
<dbReference type="SUPFAM" id="SSF51197">
    <property type="entry name" value="Clavaminate synthase-like"/>
    <property type="match status" value="1"/>
</dbReference>
<evidence type="ECO:0000313" key="4">
    <source>
        <dbReference type="EMBL" id="KAK4494764.1"/>
    </source>
</evidence>
<dbReference type="PANTHER" id="PTHR20883:SF48">
    <property type="entry name" value="ECTOINE DIOXYGENASE"/>
    <property type="match status" value="1"/>
</dbReference>
<evidence type="ECO:0000256" key="3">
    <source>
        <dbReference type="SAM" id="MobiDB-lite"/>
    </source>
</evidence>
<comment type="cofactor">
    <cofactor evidence="1">
        <name>Fe cation</name>
        <dbReference type="ChEBI" id="CHEBI:24875"/>
    </cofactor>
</comment>
<feature type="compositionally biased region" description="Polar residues" evidence="3">
    <location>
        <begin position="271"/>
        <end position="287"/>
    </location>
</feature>
<evidence type="ECO:0008006" key="6">
    <source>
        <dbReference type="Google" id="ProtNLM"/>
    </source>
</evidence>
<protein>
    <recommendedName>
        <fullName evidence="6">PhyH-domain-containing protein</fullName>
    </recommendedName>
</protein>
<evidence type="ECO:0000256" key="1">
    <source>
        <dbReference type="ARBA" id="ARBA00001962"/>
    </source>
</evidence>
<comment type="similarity">
    <text evidence="2">Belongs to the PhyH family.</text>
</comment>
<dbReference type="Proteomes" id="UP001305779">
    <property type="component" value="Unassembled WGS sequence"/>
</dbReference>
<comment type="caution">
    <text evidence="4">The sequence shown here is derived from an EMBL/GenBank/DDBJ whole genome shotgun (WGS) entry which is preliminary data.</text>
</comment>
<dbReference type="Pfam" id="PF05721">
    <property type="entry name" value="PhyH"/>
    <property type="match status" value="1"/>
</dbReference>
<accession>A0ABR0E031</accession>
<keyword evidence="5" id="KW-1185">Reference proteome</keyword>
<evidence type="ECO:0000313" key="5">
    <source>
        <dbReference type="Proteomes" id="UP001305779"/>
    </source>
</evidence>
<sequence length="287" mass="31980">MERTLSTEERTSFERDGYLILSDLLTPAETTDLQDWAQEVHDWPNNEDSPWMAYAEINAQGKQVLCRTENYAASHQGLNALLRGEKLLSILHQLSGEDMVLFKEKINYKLAGSGGFAAHIDATAYTHVKKIQHLAILLAVDPSSPSNGGLEVVPGSHKTSIPLGDDNCIAPSWIERQNWLPITLSPGQVLIFGSYLAHRSGANTSDADRKALYATYNVKREGDLHDEYYARRKVEFPPTHLRKKGDRFDEGAMRGNRGGKSIRKLKHKIESSSLPPADSPSTIKEKD</sequence>
<gene>
    <name evidence="4" type="ORF">PRZ48_014120</name>
</gene>
<proteinExistence type="inferred from homology"/>
<evidence type="ECO:0000256" key="2">
    <source>
        <dbReference type="ARBA" id="ARBA00005830"/>
    </source>
</evidence>
<organism evidence="4 5">
    <name type="scientific">Zasmidium cellare</name>
    <name type="common">Wine cellar mold</name>
    <name type="synonym">Racodium cellare</name>
    <dbReference type="NCBI Taxonomy" id="395010"/>
    <lineage>
        <taxon>Eukaryota</taxon>
        <taxon>Fungi</taxon>
        <taxon>Dikarya</taxon>
        <taxon>Ascomycota</taxon>
        <taxon>Pezizomycotina</taxon>
        <taxon>Dothideomycetes</taxon>
        <taxon>Dothideomycetidae</taxon>
        <taxon>Mycosphaerellales</taxon>
        <taxon>Mycosphaerellaceae</taxon>
        <taxon>Zasmidium</taxon>
    </lineage>
</organism>
<dbReference type="EMBL" id="JAXOVC010000013">
    <property type="protein sequence ID" value="KAK4494764.1"/>
    <property type="molecule type" value="Genomic_DNA"/>
</dbReference>
<dbReference type="InterPro" id="IPR008775">
    <property type="entry name" value="Phytyl_CoA_dOase-like"/>
</dbReference>
<dbReference type="PANTHER" id="PTHR20883">
    <property type="entry name" value="PHYTANOYL-COA DIOXYGENASE DOMAIN CONTAINING 1"/>
    <property type="match status" value="1"/>
</dbReference>